<dbReference type="Proteomes" id="UP000001640">
    <property type="component" value="Chromosome 1"/>
</dbReference>
<dbReference type="GO" id="GO:0000813">
    <property type="term" value="C:ESCRT I complex"/>
    <property type="evidence" value="ECO:0007669"/>
    <property type="project" value="EnsemblFungi"/>
</dbReference>
<protein>
    <recommendedName>
        <fullName evidence="1">Multivesicular body sorting factor 12 domain-containing protein</fullName>
    </recommendedName>
</protein>
<dbReference type="InterPro" id="IPR019014">
    <property type="entry name" value="Mvb12"/>
</dbReference>
<reference key="2">
    <citation type="submission" date="2011-08" db="EMBL/GenBank/DDBJ databases">
        <title>Genome sequence of Naumovozyma castellii.</title>
        <authorList>
            <person name="Gordon J.L."/>
            <person name="Armisen D."/>
            <person name="Proux-Wera E."/>
            <person name="OhEigeartaigh S.S."/>
            <person name="Byrne K.P."/>
            <person name="Wolfe K.H."/>
        </authorList>
    </citation>
    <scope>NUCLEOTIDE SEQUENCE</scope>
    <source>
        <strain>Type strain:CBS 4309</strain>
    </source>
</reference>
<dbReference type="GO" id="GO:1904669">
    <property type="term" value="P:ATP export"/>
    <property type="evidence" value="ECO:0007669"/>
    <property type="project" value="EnsemblFungi"/>
</dbReference>
<dbReference type="Pfam" id="PF09452">
    <property type="entry name" value="Mvb12"/>
    <property type="match status" value="1"/>
</dbReference>
<evidence type="ECO:0000259" key="1">
    <source>
        <dbReference type="Pfam" id="PF09452"/>
    </source>
</evidence>
<accession>G0V742</accession>
<name>G0V742_NAUCA</name>
<dbReference type="InParanoid" id="G0V742"/>
<gene>
    <name evidence="2" type="primary">NCAS0A07320</name>
    <name evidence="2" type="ordered locus">NCAS_0A07320</name>
</gene>
<dbReference type="AlphaFoldDB" id="G0V742"/>
<evidence type="ECO:0000313" key="2">
    <source>
        <dbReference type="EMBL" id="CCC67290.1"/>
    </source>
</evidence>
<dbReference type="RefSeq" id="XP_003673671.1">
    <property type="nucleotide sequence ID" value="XM_003673623.1"/>
</dbReference>
<dbReference type="Gene3D" id="6.10.250.1830">
    <property type="match status" value="1"/>
</dbReference>
<dbReference type="STRING" id="1064592.G0V742"/>
<sequence length="138" mass="16444">MLNVVITRVYHEQRLELEGHFHKCVVIMEPDSSPANEHLKNNNAHDILRKVPLYNKFGPDFPREKLSRVRVPEFRLEPLQSSEEMFQSWHKECDNLTRSCQFHDKGSQMFDKWYFDTYLKNKPPGMIEKNVLSPSKRI</sequence>
<dbReference type="GO" id="GO:0031333">
    <property type="term" value="P:negative regulation of protein-containing complex assembly"/>
    <property type="evidence" value="ECO:0007669"/>
    <property type="project" value="EnsemblFungi"/>
</dbReference>
<organism evidence="2 3">
    <name type="scientific">Naumovozyma castellii</name>
    <name type="common">Yeast</name>
    <name type="synonym">Saccharomyces castellii</name>
    <dbReference type="NCBI Taxonomy" id="27288"/>
    <lineage>
        <taxon>Eukaryota</taxon>
        <taxon>Fungi</taxon>
        <taxon>Dikarya</taxon>
        <taxon>Ascomycota</taxon>
        <taxon>Saccharomycotina</taxon>
        <taxon>Saccharomycetes</taxon>
        <taxon>Saccharomycetales</taxon>
        <taxon>Saccharomycetaceae</taxon>
        <taxon>Naumovozyma</taxon>
    </lineage>
</organism>
<reference evidence="2 3" key="1">
    <citation type="journal article" date="2011" name="Proc. Natl. Acad. Sci. U.S.A.">
        <title>Evolutionary erosion of yeast sex chromosomes by mating-type switching accidents.</title>
        <authorList>
            <person name="Gordon J.L."/>
            <person name="Armisen D."/>
            <person name="Proux-Wera E."/>
            <person name="Oheigeartaigh S.S."/>
            <person name="Byrne K.P."/>
            <person name="Wolfe K.H."/>
        </authorList>
    </citation>
    <scope>NUCLEOTIDE SEQUENCE [LARGE SCALE GENOMIC DNA]</scope>
    <source>
        <strain evidence="3">ATCC 76901 / BCRC 22586 / CBS 4309 / NBRC 1992 / NRRL Y-12630</strain>
    </source>
</reference>
<dbReference type="GO" id="GO:0005829">
    <property type="term" value="C:cytosol"/>
    <property type="evidence" value="ECO:0007669"/>
    <property type="project" value="EnsemblFungi"/>
</dbReference>
<dbReference type="EMBL" id="HE576752">
    <property type="protein sequence ID" value="CCC67290.1"/>
    <property type="molecule type" value="Genomic_DNA"/>
</dbReference>
<feature type="domain" description="Multivesicular body sorting factor 12" evidence="1">
    <location>
        <begin position="48"/>
        <end position="137"/>
    </location>
</feature>
<dbReference type="FunCoup" id="G0V742">
    <property type="interactions" value="89"/>
</dbReference>
<dbReference type="HOGENOM" id="CLU_154027_0_0_1"/>
<dbReference type="GO" id="GO:0006623">
    <property type="term" value="P:protein targeting to vacuole"/>
    <property type="evidence" value="ECO:0007669"/>
    <property type="project" value="EnsemblFungi"/>
</dbReference>
<dbReference type="GeneID" id="96900769"/>
<proteinExistence type="predicted"/>
<evidence type="ECO:0000313" key="3">
    <source>
        <dbReference type="Proteomes" id="UP000001640"/>
    </source>
</evidence>
<dbReference type="KEGG" id="ncs:NCAS_0A07320"/>
<dbReference type="OMA" id="PWYEECD"/>
<dbReference type="eggNOG" id="ENOG502S5VY">
    <property type="taxonomic scope" value="Eukaryota"/>
</dbReference>
<keyword evidence="3" id="KW-1185">Reference proteome</keyword>
<dbReference type="OrthoDB" id="4065295at2759"/>
<dbReference type="GO" id="GO:0032509">
    <property type="term" value="P:endosome transport via multivesicular body sorting pathway"/>
    <property type="evidence" value="ECO:0007669"/>
    <property type="project" value="InterPro"/>
</dbReference>
<dbReference type="GO" id="GO:0043130">
    <property type="term" value="F:ubiquitin binding"/>
    <property type="evidence" value="ECO:0007669"/>
    <property type="project" value="EnsemblFungi"/>
</dbReference>
<dbReference type="GO" id="GO:0043162">
    <property type="term" value="P:ubiquitin-dependent protein catabolic process via the multivesicular body sorting pathway"/>
    <property type="evidence" value="ECO:0007669"/>
    <property type="project" value="EnsemblFungi"/>
</dbReference>